<dbReference type="GO" id="GO:0007064">
    <property type="term" value="P:mitotic sister chromatid cohesion"/>
    <property type="evidence" value="ECO:0007669"/>
    <property type="project" value="TreeGrafter"/>
</dbReference>
<comment type="caution">
    <text evidence="3">The sequence shown here is derived from an EMBL/GenBank/DDBJ whole genome shotgun (WGS) entry which is preliminary data.</text>
</comment>
<dbReference type="Proteomes" id="UP001182556">
    <property type="component" value="Unassembled WGS sequence"/>
</dbReference>
<dbReference type="PANTHER" id="PTHR45884">
    <property type="entry name" value="N-ACETYLTRANSFERASE ECO"/>
    <property type="match status" value="1"/>
</dbReference>
<name>A0AAD9FW64_PAPLA</name>
<dbReference type="PANTHER" id="PTHR45884:SF2">
    <property type="entry name" value="N-ACETYLTRANSFERASE ECO"/>
    <property type="match status" value="1"/>
</dbReference>
<reference evidence="3" key="1">
    <citation type="submission" date="2023-02" db="EMBL/GenBank/DDBJ databases">
        <title>Identification and recombinant expression of a fungal hydrolase from Papiliotrema laurentii that hydrolyzes apple cutin and clears colloidal polyester polyurethane.</title>
        <authorList>
            <consortium name="DOE Joint Genome Institute"/>
            <person name="Roman V.A."/>
            <person name="Bojanowski C."/>
            <person name="Crable B.R."/>
            <person name="Wagner D.N."/>
            <person name="Hung C.S."/>
            <person name="Nadeau L.J."/>
            <person name="Schratz L."/>
            <person name="Haridas S."/>
            <person name="Pangilinan J."/>
            <person name="Lipzen A."/>
            <person name="Na H."/>
            <person name="Yan M."/>
            <person name="Ng V."/>
            <person name="Grigoriev I.V."/>
            <person name="Spatafora J.W."/>
            <person name="Barlow D."/>
            <person name="Biffinger J."/>
            <person name="Kelley-Loughnane N."/>
            <person name="Varaljay V.A."/>
            <person name="Crookes-Goodson W.J."/>
        </authorList>
    </citation>
    <scope>NUCLEOTIDE SEQUENCE</scope>
    <source>
        <strain evidence="3">5307AH</strain>
    </source>
</reference>
<dbReference type="GO" id="GO:0061733">
    <property type="term" value="F:protein-lysine-acetyltransferase activity"/>
    <property type="evidence" value="ECO:0007669"/>
    <property type="project" value="TreeGrafter"/>
</dbReference>
<dbReference type="GO" id="GO:0005634">
    <property type="term" value="C:nucleus"/>
    <property type="evidence" value="ECO:0007669"/>
    <property type="project" value="TreeGrafter"/>
</dbReference>
<feature type="domain" description="N-acetyltransferase ESCO acetyl-transferase" evidence="2">
    <location>
        <begin position="326"/>
        <end position="386"/>
    </location>
</feature>
<organism evidence="3 4">
    <name type="scientific">Papiliotrema laurentii</name>
    <name type="common">Cryptococcus laurentii</name>
    <dbReference type="NCBI Taxonomy" id="5418"/>
    <lineage>
        <taxon>Eukaryota</taxon>
        <taxon>Fungi</taxon>
        <taxon>Dikarya</taxon>
        <taxon>Basidiomycota</taxon>
        <taxon>Agaricomycotina</taxon>
        <taxon>Tremellomycetes</taxon>
        <taxon>Tremellales</taxon>
        <taxon>Rhynchogastremaceae</taxon>
        <taxon>Papiliotrema</taxon>
    </lineage>
</organism>
<sequence>MSSRPAVRRTYGKPRLHPSSSSSSLMFDSPSAVPSSPPSFRLDTPPTSPPSKHLSSPALPLASDDAVVDKPSIHLSVQAGPSKRPQPVQSSLEGFFTAMGKKRPLAERTTIPPSPRSRSEDTAKSKKPPMQTHLTHLPLLHSCKECSMSYVRGGEDEHLHAKHHAKVTRGIPWDGLGKGKGKARANGQGDEQTGWRVVQEHVEFGSGRERGKGRIIMCDGSHGGSRLDDILGMVDTVLSSPALSLPILERCKIFLLVTSSPPPVKKRSKPTPGGKPKQPVERVVGVVVAQPIKVALRVLREGESGTSPIDSGGGVMCDPEPLDTPLGIHRLFTIPSYRSLGLARTLLDAATRHTVYGCKFDPTQGQVAFSQPTESGRRTMEKWGGGHVRVFIDDERQL</sequence>
<evidence type="ECO:0000313" key="3">
    <source>
        <dbReference type="EMBL" id="KAK1927391.1"/>
    </source>
</evidence>
<proteinExistence type="predicted"/>
<dbReference type="InterPro" id="IPR028009">
    <property type="entry name" value="ESCO_Acetyltransf_dom"/>
</dbReference>
<dbReference type="GO" id="GO:0000785">
    <property type="term" value="C:chromatin"/>
    <property type="evidence" value="ECO:0007669"/>
    <property type="project" value="TreeGrafter"/>
</dbReference>
<feature type="compositionally biased region" description="Basic residues" evidence="1">
    <location>
        <begin position="1"/>
        <end position="16"/>
    </location>
</feature>
<dbReference type="Pfam" id="PF13880">
    <property type="entry name" value="Acetyltransf_13"/>
    <property type="match status" value="1"/>
</dbReference>
<feature type="compositionally biased region" description="Low complexity" evidence="1">
    <location>
        <begin position="19"/>
        <end position="34"/>
    </location>
</feature>
<evidence type="ECO:0000259" key="2">
    <source>
        <dbReference type="Pfam" id="PF13880"/>
    </source>
</evidence>
<protein>
    <recommendedName>
        <fullName evidence="2">N-acetyltransferase ESCO acetyl-transferase domain-containing protein</fullName>
    </recommendedName>
</protein>
<feature type="region of interest" description="Disordered" evidence="1">
    <location>
        <begin position="1"/>
        <end position="67"/>
    </location>
</feature>
<keyword evidence="4" id="KW-1185">Reference proteome</keyword>
<feature type="region of interest" description="Disordered" evidence="1">
    <location>
        <begin position="170"/>
        <end position="192"/>
    </location>
</feature>
<evidence type="ECO:0000313" key="4">
    <source>
        <dbReference type="Proteomes" id="UP001182556"/>
    </source>
</evidence>
<accession>A0AAD9FW64</accession>
<evidence type="ECO:0000256" key="1">
    <source>
        <dbReference type="SAM" id="MobiDB-lite"/>
    </source>
</evidence>
<dbReference type="AlphaFoldDB" id="A0AAD9FW64"/>
<dbReference type="EMBL" id="JAODAN010000001">
    <property type="protein sequence ID" value="KAK1927391.1"/>
    <property type="molecule type" value="Genomic_DNA"/>
</dbReference>
<feature type="region of interest" description="Disordered" evidence="1">
    <location>
        <begin position="99"/>
        <end position="134"/>
    </location>
</feature>
<dbReference type="CDD" id="cd04301">
    <property type="entry name" value="NAT_SF"/>
    <property type="match status" value="1"/>
</dbReference>
<gene>
    <name evidence="3" type="ORF">DB88DRAFT_477840</name>
</gene>